<dbReference type="CDD" id="cd08071">
    <property type="entry name" value="MPN_DUF2466"/>
    <property type="match status" value="1"/>
</dbReference>
<dbReference type="Gene3D" id="3.40.140.10">
    <property type="entry name" value="Cytidine Deaminase, domain 2"/>
    <property type="match status" value="1"/>
</dbReference>
<evidence type="ECO:0000256" key="3">
    <source>
        <dbReference type="ARBA" id="ARBA00022801"/>
    </source>
</evidence>
<dbReference type="NCBIfam" id="TIGR00608">
    <property type="entry name" value="radc"/>
    <property type="match status" value="1"/>
</dbReference>
<dbReference type="InterPro" id="IPR025657">
    <property type="entry name" value="RadC_JAB"/>
</dbReference>
<protein>
    <recommendedName>
        <fullName evidence="7">MPN domain-containing protein</fullName>
    </recommendedName>
</protein>
<dbReference type="PROSITE" id="PS50249">
    <property type="entry name" value="MPN"/>
    <property type="match status" value="1"/>
</dbReference>
<organism evidence="8 9">
    <name type="scientific">Handelsmanbacteria sp. (strain RIFCSPLOWO2_12_FULL_64_10)</name>
    <dbReference type="NCBI Taxonomy" id="1817868"/>
    <lineage>
        <taxon>Bacteria</taxon>
        <taxon>Candidatus Handelsmaniibacteriota</taxon>
    </lineage>
</organism>
<sequence>MNRNNKSGISGLAKIDMPREKLSARGPEALRDEELLAILLGTGYEGKNVLEVSKAVLRKHPKEKLLGLTFQELTSIKGVGQAKAAILMAGFELAKRALNRGVGILPAISKPADVLPLVADLRERRKEHFVALLLNARNQVLHREDVSVGSLNASLVHPREVFSPAVERAAAAVILVHNHPSGDVTPSRDDLDLTDRLVKAGQIMGIDVLDHLIVAKQAFLSFKERGLF</sequence>
<evidence type="ECO:0000256" key="5">
    <source>
        <dbReference type="ARBA" id="ARBA00023049"/>
    </source>
</evidence>
<reference evidence="8 9" key="1">
    <citation type="journal article" date="2016" name="Nat. Commun.">
        <title>Thousands of microbial genomes shed light on interconnected biogeochemical processes in an aquifer system.</title>
        <authorList>
            <person name="Anantharaman K."/>
            <person name="Brown C.T."/>
            <person name="Hug L.A."/>
            <person name="Sharon I."/>
            <person name="Castelle C.J."/>
            <person name="Probst A.J."/>
            <person name="Thomas B.C."/>
            <person name="Singh A."/>
            <person name="Wilkins M.J."/>
            <person name="Karaoz U."/>
            <person name="Brodie E.L."/>
            <person name="Williams K.H."/>
            <person name="Hubbard S.S."/>
            <person name="Banfield J.F."/>
        </authorList>
    </citation>
    <scope>NUCLEOTIDE SEQUENCE [LARGE SCALE GENOMIC DNA]</scope>
    <source>
        <strain evidence="9">RIFCSPLOWO2_12_FULL_64_10</strain>
    </source>
</reference>
<keyword evidence="5" id="KW-0482">Metalloprotease</keyword>
<name>A0A1F6CY69_HANXR</name>
<evidence type="ECO:0000259" key="7">
    <source>
        <dbReference type="PROSITE" id="PS50249"/>
    </source>
</evidence>
<keyword evidence="2" id="KW-0479">Metal-binding</keyword>
<evidence type="ECO:0000256" key="2">
    <source>
        <dbReference type="ARBA" id="ARBA00022723"/>
    </source>
</evidence>
<keyword evidence="4" id="KW-0862">Zinc</keyword>
<dbReference type="Pfam" id="PF04002">
    <property type="entry name" value="RadC"/>
    <property type="match status" value="1"/>
</dbReference>
<dbReference type="InterPro" id="IPR001405">
    <property type="entry name" value="UPF0758"/>
</dbReference>
<dbReference type="InterPro" id="IPR046778">
    <property type="entry name" value="UPF0758_N"/>
</dbReference>
<proteinExistence type="inferred from homology"/>
<feature type="domain" description="MPN" evidence="7">
    <location>
        <begin position="107"/>
        <end position="228"/>
    </location>
</feature>
<dbReference type="GO" id="GO:0008237">
    <property type="term" value="F:metallopeptidase activity"/>
    <property type="evidence" value="ECO:0007669"/>
    <property type="project" value="UniProtKB-KW"/>
</dbReference>
<comment type="similarity">
    <text evidence="6">Belongs to the UPF0758 family.</text>
</comment>
<dbReference type="AlphaFoldDB" id="A0A1F6CY69"/>
<keyword evidence="3" id="KW-0378">Hydrolase</keyword>
<evidence type="ECO:0000313" key="9">
    <source>
        <dbReference type="Proteomes" id="UP000178606"/>
    </source>
</evidence>
<evidence type="ECO:0000256" key="1">
    <source>
        <dbReference type="ARBA" id="ARBA00022670"/>
    </source>
</evidence>
<evidence type="ECO:0000256" key="6">
    <source>
        <dbReference type="RuleBase" id="RU003797"/>
    </source>
</evidence>
<keyword evidence="1" id="KW-0645">Protease</keyword>
<comment type="caution">
    <text evidence="8">The sequence shown here is derived from an EMBL/GenBank/DDBJ whole genome shotgun (WGS) entry which is preliminary data.</text>
</comment>
<dbReference type="GO" id="GO:0006508">
    <property type="term" value="P:proteolysis"/>
    <property type="evidence" value="ECO:0007669"/>
    <property type="project" value="UniProtKB-KW"/>
</dbReference>
<dbReference type="InterPro" id="IPR020891">
    <property type="entry name" value="UPF0758_CS"/>
</dbReference>
<dbReference type="PANTHER" id="PTHR30471">
    <property type="entry name" value="DNA REPAIR PROTEIN RADC"/>
    <property type="match status" value="1"/>
</dbReference>
<dbReference type="Proteomes" id="UP000178606">
    <property type="component" value="Unassembled WGS sequence"/>
</dbReference>
<dbReference type="InterPro" id="IPR037518">
    <property type="entry name" value="MPN"/>
</dbReference>
<gene>
    <name evidence="8" type="ORF">A3F84_09975</name>
</gene>
<dbReference type="EMBL" id="MFKF01000112">
    <property type="protein sequence ID" value="OGG54119.1"/>
    <property type="molecule type" value="Genomic_DNA"/>
</dbReference>
<dbReference type="PANTHER" id="PTHR30471:SF3">
    <property type="entry name" value="UPF0758 PROTEIN YEES-RELATED"/>
    <property type="match status" value="1"/>
</dbReference>
<dbReference type="PROSITE" id="PS01302">
    <property type="entry name" value="UPF0758"/>
    <property type="match status" value="1"/>
</dbReference>
<accession>A0A1F6CY69</accession>
<dbReference type="Pfam" id="PF20582">
    <property type="entry name" value="UPF0758_N"/>
    <property type="match status" value="1"/>
</dbReference>
<dbReference type="NCBIfam" id="NF000642">
    <property type="entry name" value="PRK00024.1"/>
    <property type="match status" value="1"/>
</dbReference>
<evidence type="ECO:0000313" key="8">
    <source>
        <dbReference type="EMBL" id="OGG54119.1"/>
    </source>
</evidence>
<evidence type="ECO:0000256" key="4">
    <source>
        <dbReference type="ARBA" id="ARBA00022833"/>
    </source>
</evidence>
<dbReference type="GO" id="GO:0046872">
    <property type="term" value="F:metal ion binding"/>
    <property type="evidence" value="ECO:0007669"/>
    <property type="project" value="UniProtKB-KW"/>
</dbReference>